<dbReference type="OMA" id="WILTHME"/>
<dbReference type="GO" id="GO:0036064">
    <property type="term" value="C:ciliary basal body"/>
    <property type="evidence" value="ECO:0007669"/>
    <property type="project" value="TreeGrafter"/>
</dbReference>
<feature type="coiled-coil region" evidence="7">
    <location>
        <begin position="280"/>
        <end position="322"/>
    </location>
</feature>
<name>A0A9Q0M5C0_BLOTA</name>
<feature type="coiled-coil region" evidence="7">
    <location>
        <begin position="402"/>
        <end position="443"/>
    </location>
</feature>
<feature type="coiled-coil region" evidence="7">
    <location>
        <begin position="142"/>
        <end position="244"/>
    </location>
</feature>
<dbReference type="InterPro" id="IPR029600">
    <property type="entry name" value="IFT81"/>
</dbReference>
<comment type="similarity">
    <text evidence="6">Belongs to the IFT81 family.</text>
</comment>
<dbReference type="InterPro" id="IPR043016">
    <property type="entry name" value="IFT81_N_sf"/>
</dbReference>
<evidence type="ECO:0000256" key="5">
    <source>
        <dbReference type="ARBA" id="ARBA00023273"/>
    </source>
</evidence>
<dbReference type="GO" id="GO:0015631">
    <property type="term" value="F:tubulin binding"/>
    <property type="evidence" value="ECO:0007669"/>
    <property type="project" value="InterPro"/>
</dbReference>
<evidence type="ECO:0000256" key="4">
    <source>
        <dbReference type="ARBA" id="ARBA00023069"/>
    </source>
</evidence>
<keyword evidence="5" id="KW-0966">Cell projection</keyword>
<evidence type="ECO:0000259" key="8">
    <source>
        <dbReference type="Pfam" id="PF18383"/>
    </source>
</evidence>
<keyword evidence="4" id="KW-0969">Cilium</keyword>
<dbReference type="PANTHER" id="PTHR15614">
    <property type="entry name" value="INTRAFLAGELLAR TRANSPORT PROTEIN 81 HOMOLOG"/>
    <property type="match status" value="1"/>
</dbReference>
<dbReference type="AlphaFoldDB" id="A0A9Q0M5C0"/>
<keyword evidence="2" id="KW-0970">Cilium biogenesis/degradation</keyword>
<keyword evidence="10" id="KW-1185">Reference proteome</keyword>
<comment type="caution">
    <text evidence="9">The sequence shown here is derived from an EMBL/GenBank/DDBJ whole genome shotgun (WGS) entry which is preliminary data.</text>
</comment>
<dbReference type="Proteomes" id="UP001142055">
    <property type="component" value="Chromosome 3"/>
</dbReference>
<feature type="coiled-coil region" evidence="7">
    <location>
        <begin position="587"/>
        <end position="621"/>
    </location>
</feature>
<dbReference type="GO" id="GO:0042073">
    <property type="term" value="P:intraciliary transport"/>
    <property type="evidence" value="ECO:0007669"/>
    <property type="project" value="InterPro"/>
</dbReference>
<evidence type="ECO:0000313" key="10">
    <source>
        <dbReference type="Proteomes" id="UP001142055"/>
    </source>
</evidence>
<evidence type="ECO:0000256" key="2">
    <source>
        <dbReference type="ARBA" id="ARBA00022794"/>
    </source>
</evidence>
<evidence type="ECO:0000313" key="9">
    <source>
        <dbReference type="EMBL" id="KAJ6217712.1"/>
    </source>
</evidence>
<comment type="subcellular location">
    <subcellularLocation>
        <location evidence="1">Cell projection</location>
        <location evidence="1">Cilium</location>
    </subcellularLocation>
</comment>
<dbReference type="InterPro" id="IPR041146">
    <property type="entry name" value="IFT81_CH"/>
</dbReference>
<dbReference type="EMBL" id="JAPWDV010000003">
    <property type="protein sequence ID" value="KAJ6217712.1"/>
    <property type="molecule type" value="Genomic_DNA"/>
</dbReference>
<dbReference type="PANTHER" id="PTHR15614:SF2">
    <property type="entry name" value="INTRAFLAGELLAR TRANSPORT PROTEIN 81 HOMOLOG"/>
    <property type="match status" value="1"/>
</dbReference>
<protein>
    <recommendedName>
        <fullName evidence="8">IFT81 calponin homology domain-containing protein</fullName>
    </recommendedName>
</protein>
<dbReference type="GO" id="GO:0060271">
    <property type="term" value="P:cilium assembly"/>
    <property type="evidence" value="ECO:0007669"/>
    <property type="project" value="InterPro"/>
</dbReference>
<accession>A0A9Q0M5C0</accession>
<sequence>MDEIKYVIEELNQPPFVKNLNVIGYDSLRSEQRLDLLVEVLNVIDPKLNLASIRVGNIEDITTTILDTLRIFKYKPPNTNNTNFRRDLITGDKDLLTNILQWLLSRIVALKKRAYLARFLVKVELSDEVEGDSDVLQVYQQYSRLIEEFKKLQKDIKTMEMEKDQVRNKLESIRRRVNLDSLGDSNPSTVPLFEATKRYAEVRFENEKLHRQLKQQTNRMEFMRSRIETQKNELQELRLNEQQNNGHQFTPIDMLTQLEEDVAVKQRMAKVVLPNELGEIRSIVQDIENIEEQTDSAIKENHSKVSAQVQTLSKEIAELMERKLLNKNSDQDRLIHYRQNAQSVADKREQTMKQYLTIESNLNNRQIELEQLRSQVIDGDLPVKGEALKLYIENISKRANEIGDKKEQLVKLETELRALESSLNDLKRQDKQSIKDIDEFEETIGIEGYFKMKENSLTGVIIDDNNDGVEDDENGFKNDDIEPINRHVLQLEDMLDSTKEQLAPLVREVKQLKLMYSELENDFSMKKRLYDAAAANLETELSRSEAEFGRICDDMELLNNQRFQIQTDLLLIQTEHDWYNETGSKLKTKLIDEIKKEETLKKELKEREKEIEEKEDYYRKQIEMWRDLKALLDIKAKILAEKQEEKARNEYMLSANYNHLVL</sequence>
<proteinExistence type="inferred from homology"/>
<evidence type="ECO:0000256" key="1">
    <source>
        <dbReference type="ARBA" id="ARBA00004138"/>
    </source>
</evidence>
<dbReference type="Pfam" id="PF18383">
    <property type="entry name" value="IFT81_CH"/>
    <property type="match status" value="1"/>
</dbReference>
<evidence type="ECO:0000256" key="3">
    <source>
        <dbReference type="ARBA" id="ARBA00023054"/>
    </source>
</evidence>
<organism evidence="9 10">
    <name type="scientific">Blomia tropicalis</name>
    <name type="common">Mite</name>
    <dbReference type="NCBI Taxonomy" id="40697"/>
    <lineage>
        <taxon>Eukaryota</taxon>
        <taxon>Metazoa</taxon>
        <taxon>Ecdysozoa</taxon>
        <taxon>Arthropoda</taxon>
        <taxon>Chelicerata</taxon>
        <taxon>Arachnida</taxon>
        <taxon>Acari</taxon>
        <taxon>Acariformes</taxon>
        <taxon>Sarcoptiformes</taxon>
        <taxon>Astigmata</taxon>
        <taxon>Glycyphagoidea</taxon>
        <taxon>Echimyopodidae</taxon>
        <taxon>Blomia</taxon>
    </lineage>
</organism>
<evidence type="ECO:0000256" key="7">
    <source>
        <dbReference type="SAM" id="Coils"/>
    </source>
</evidence>
<keyword evidence="3 7" id="KW-0175">Coiled coil</keyword>
<feature type="domain" description="IFT81 calponin homology" evidence="8">
    <location>
        <begin position="2"/>
        <end position="124"/>
    </location>
</feature>
<gene>
    <name evidence="9" type="ORF">RDWZM_008869</name>
</gene>
<dbReference type="Gene3D" id="1.10.418.70">
    <property type="entry name" value="Intraflagellar transport protein 81, N-terminal domain"/>
    <property type="match status" value="1"/>
</dbReference>
<evidence type="ECO:0000256" key="6">
    <source>
        <dbReference type="ARBA" id="ARBA00043983"/>
    </source>
</evidence>
<reference evidence="9" key="1">
    <citation type="submission" date="2022-12" db="EMBL/GenBank/DDBJ databases">
        <title>Genome assemblies of Blomia tropicalis.</title>
        <authorList>
            <person name="Cui Y."/>
        </authorList>
    </citation>
    <scope>NUCLEOTIDE SEQUENCE</scope>
    <source>
        <tissue evidence="9">Adult mites</tissue>
    </source>
</reference>
<dbReference type="GO" id="GO:0030992">
    <property type="term" value="C:intraciliary transport particle B"/>
    <property type="evidence" value="ECO:0007669"/>
    <property type="project" value="InterPro"/>
</dbReference>